<organism evidence="5 6">
    <name type="scientific">Prosthecodimorpha hirschii</name>
    <dbReference type="NCBI Taxonomy" id="665126"/>
    <lineage>
        <taxon>Bacteria</taxon>
        <taxon>Pseudomonadati</taxon>
        <taxon>Pseudomonadota</taxon>
        <taxon>Alphaproteobacteria</taxon>
        <taxon>Hyphomicrobiales</taxon>
        <taxon>Ancalomicrobiaceae</taxon>
        <taxon>Prosthecodimorpha</taxon>
    </lineage>
</organism>
<accession>A0A0P6VLC5</accession>
<protein>
    <submittedName>
        <fullName evidence="5">LacI family transcriptional regulator</fullName>
    </submittedName>
</protein>
<evidence type="ECO:0000313" key="5">
    <source>
        <dbReference type="EMBL" id="KPL52780.1"/>
    </source>
</evidence>
<dbReference type="GO" id="GO:0030313">
    <property type="term" value="C:cell envelope"/>
    <property type="evidence" value="ECO:0007669"/>
    <property type="project" value="UniProtKB-SubCell"/>
</dbReference>
<dbReference type="InterPro" id="IPR010982">
    <property type="entry name" value="Lambda_DNA-bd_dom_sf"/>
</dbReference>
<feature type="domain" description="HTH lacI-type" evidence="4">
    <location>
        <begin position="20"/>
        <end position="80"/>
    </location>
</feature>
<dbReference type="InterPro" id="IPR000843">
    <property type="entry name" value="HTH_LacI"/>
</dbReference>
<proteinExistence type="inferred from homology"/>
<dbReference type="GO" id="GO:0006355">
    <property type="term" value="P:regulation of DNA-templated transcription"/>
    <property type="evidence" value="ECO:0007669"/>
    <property type="project" value="InterPro"/>
</dbReference>
<dbReference type="GO" id="GO:0030246">
    <property type="term" value="F:carbohydrate binding"/>
    <property type="evidence" value="ECO:0007669"/>
    <property type="project" value="UniProtKB-ARBA"/>
</dbReference>
<comment type="caution">
    <text evidence="5">The sequence shown here is derived from an EMBL/GenBank/DDBJ whole genome shotgun (WGS) entry which is preliminary data.</text>
</comment>
<evidence type="ECO:0000256" key="1">
    <source>
        <dbReference type="ARBA" id="ARBA00004196"/>
    </source>
</evidence>
<dbReference type="SMART" id="SM00354">
    <property type="entry name" value="HTH_LACI"/>
    <property type="match status" value="1"/>
</dbReference>
<dbReference type="Pfam" id="PF00356">
    <property type="entry name" value="LacI"/>
    <property type="match status" value="1"/>
</dbReference>
<evidence type="ECO:0000313" key="6">
    <source>
        <dbReference type="Proteomes" id="UP000048984"/>
    </source>
</evidence>
<dbReference type="InterPro" id="IPR025997">
    <property type="entry name" value="SBP_2_dom"/>
</dbReference>
<reference evidence="5 6" key="2">
    <citation type="submission" date="2015-10" db="EMBL/GenBank/DDBJ databases">
        <title>Draft Genome Sequence of Prosthecomicrobium hirschii ATCC 27832.</title>
        <authorList>
            <person name="Daniel J."/>
            <person name="Givan S.A."/>
            <person name="Brun Y.V."/>
            <person name="Brown P.J."/>
        </authorList>
    </citation>
    <scope>NUCLEOTIDE SEQUENCE [LARGE SCALE GENOMIC DNA]</scope>
    <source>
        <strain evidence="5 6">16</strain>
    </source>
</reference>
<keyword evidence="3" id="KW-0732">Signal</keyword>
<dbReference type="InterPro" id="IPR028082">
    <property type="entry name" value="Peripla_BP_I"/>
</dbReference>
<dbReference type="Proteomes" id="UP000048984">
    <property type="component" value="Unassembled WGS sequence"/>
</dbReference>
<evidence type="ECO:0000256" key="2">
    <source>
        <dbReference type="ARBA" id="ARBA00007639"/>
    </source>
</evidence>
<dbReference type="PANTHER" id="PTHR46847">
    <property type="entry name" value="D-ALLOSE-BINDING PERIPLASMIC PROTEIN-RELATED"/>
    <property type="match status" value="1"/>
</dbReference>
<evidence type="ECO:0000256" key="3">
    <source>
        <dbReference type="ARBA" id="ARBA00022729"/>
    </source>
</evidence>
<dbReference type="CDD" id="cd06307">
    <property type="entry name" value="PBP1_sugar_binding"/>
    <property type="match status" value="1"/>
</dbReference>
<dbReference type="SUPFAM" id="SSF47413">
    <property type="entry name" value="lambda repressor-like DNA-binding domains"/>
    <property type="match status" value="1"/>
</dbReference>
<dbReference type="PANTHER" id="PTHR46847:SF1">
    <property type="entry name" value="D-ALLOSE-BINDING PERIPLASMIC PROTEIN-RELATED"/>
    <property type="match status" value="1"/>
</dbReference>
<dbReference type="RefSeq" id="WP_054358943.1">
    <property type="nucleotide sequence ID" value="NZ_LJYW01000001.1"/>
</dbReference>
<dbReference type="CDD" id="cd01392">
    <property type="entry name" value="HTH_LacI"/>
    <property type="match status" value="1"/>
</dbReference>
<dbReference type="SUPFAM" id="SSF53822">
    <property type="entry name" value="Periplasmic binding protein-like I"/>
    <property type="match status" value="1"/>
</dbReference>
<dbReference type="EMBL" id="LJYW01000001">
    <property type="protein sequence ID" value="KPL52780.1"/>
    <property type="molecule type" value="Genomic_DNA"/>
</dbReference>
<dbReference type="PROSITE" id="PS50932">
    <property type="entry name" value="HTH_LACI_2"/>
    <property type="match status" value="1"/>
</dbReference>
<dbReference type="STRING" id="665126.ABB55_11615"/>
<dbReference type="Gene3D" id="3.40.50.2300">
    <property type="match status" value="2"/>
</dbReference>
<comment type="subcellular location">
    <subcellularLocation>
        <location evidence="1">Cell envelope</location>
    </subcellularLocation>
</comment>
<keyword evidence="6" id="KW-1185">Reference proteome</keyword>
<dbReference type="Pfam" id="PF13407">
    <property type="entry name" value="Peripla_BP_4"/>
    <property type="match status" value="1"/>
</dbReference>
<dbReference type="GO" id="GO:0003677">
    <property type="term" value="F:DNA binding"/>
    <property type="evidence" value="ECO:0007669"/>
    <property type="project" value="InterPro"/>
</dbReference>
<reference evidence="5 6" key="1">
    <citation type="submission" date="2015-09" db="EMBL/GenBank/DDBJ databases">
        <authorList>
            <person name="Jackson K.R."/>
            <person name="Lunt B.L."/>
            <person name="Fisher J.N.B."/>
            <person name="Gardner A.V."/>
            <person name="Bailey M.E."/>
            <person name="Deus L.M."/>
            <person name="Earl A.S."/>
            <person name="Gibby P.D."/>
            <person name="Hartmann K.A."/>
            <person name="Liu J.E."/>
            <person name="Manci A.M."/>
            <person name="Nielsen D.A."/>
            <person name="Solomon M.B."/>
            <person name="Breakwell D.P."/>
            <person name="Burnett S.H."/>
            <person name="Grose J.H."/>
        </authorList>
    </citation>
    <scope>NUCLEOTIDE SEQUENCE [LARGE SCALE GENOMIC DNA]</scope>
    <source>
        <strain evidence="5 6">16</strain>
    </source>
</reference>
<name>A0A0P6VLC5_9HYPH</name>
<gene>
    <name evidence="5" type="ORF">ABB55_11615</name>
</gene>
<dbReference type="PROSITE" id="PS00356">
    <property type="entry name" value="HTH_LACI_1"/>
    <property type="match status" value="1"/>
</dbReference>
<dbReference type="Gene3D" id="1.10.260.40">
    <property type="entry name" value="lambda repressor-like DNA-binding domains"/>
    <property type="match status" value="1"/>
</dbReference>
<evidence type="ECO:0000259" key="4">
    <source>
        <dbReference type="PROSITE" id="PS50932"/>
    </source>
</evidence>
<comment type="similarity">
    <text evidence="2">Belongs to the bacterial solute-binding protein 2 family.</text>
</comment>
<dbReference type="AlphaFoldDB" id="A0A0P6VLC5"/>
<sequence length="357" mass="38485">MTEPPNSPSPPGRPRQSRLPRIADVARLSGVSTATVDRVLNGRPGVRAPTVQRVMRAAAEIGYAVELPPDPAAALQPMRLAFVLPAGTNRFLAGLGRLITGATDQLAGFNMRARVDFIESFNPDLLGRHLKELGRDVDGVVFMAIDHPAVREAVNALADRGVPTVTLISDIGLARRAAYVGLDNRAAGRTAAYLMARFIGPRPAKVAMIAGSLSYRAHGEREMGFLHMFQEAYPAIEVVGLREGYDDQAKNYRQTRMLLARHPDLAGIYCIGGGPEGIAKALKEARRDQDVVLIGHGLTPEVRELLVDGTMDAVITQNPHGSLMNCVSIFANIRAGRPPGDGVEPARSEVVFRENLP</sequence>